<dbReference type="Gene3D" id="3.30.870.10">
    <property type="entry name" value="Endonuclease Chain A"/>
    <property type="match status" value="2"/>
</dbReference>
<sequence>MKKKINIFLSMSLMFIIVFLGVILLAIFQNWTFSLIFLGVYAASILFTIVIIRNKSRRFETRLRWSIFIIAVPFVGMASYILFGRSYKYKTDNEYRYKNFSEFATSHDRETSRHALETLAKESPQYKRAFVLGNNLQNDTIYDQTNTKLLDNGADFVVSLFRDIKKAEKYILLNFYVIKDGELLDNLVALLKSKAAQGVNIYIIYDFTGCYTDFKYETQTKLQEAGIRLVPFAPLNLPWINWTANYRDHRKDVSIDGKIGYIGGINLSDEYINMSSKFGFWNDAHVRIAGAAVQGIEKIFASDWNFCHRQQERITDLEPSVGTLHSIENYSNDLTQIVSSGPNHNTPMHFDLMMSLVNSAQKRIWISSPYFVPPVELINALCTAAKSGIDVKLVIPGKTDKKLLLEVSKRWTRQLFEAGVRIYSMNNTFNHTKAYLFDDNIAFIGSTNLDFRAFFSDQQTMALIKSETFNKELETRFLWDFSKSFEYTFLPNDELPTGKKVLVAMFNIISPLL</sequence>
<keyword evidence="9 13" id="KW-0472">Membrane</keyword>
<dbReference type="InterPro" id="IPR025202">
    <property type="entry name" value="PLD-like_dom"/>
</dbReference>
<evidence type="ECO:0000259" key="14">
    <source>
        <dbReference type="PROSITE" id="PS50035"/>
    </source>
</evidence>
<dbReference type="CDD" id="cd09110">
    <property type="entry name" value="PLDc_CLS_1"/>
    <property type="match status" value="1"/>
</dbReference>
<dbReference type="Pfam" id="PF13091">
    <property type="entry name" value="PLDc_2"/>
    <property type="match status" value="2"/>
</dbReference>
<evidence type="ECO:0000256" key="12">
    <source>
        <dbReference type="NCBIfam" id="TIGR04265"/>
    </source>
</evidence>
<gene>
    <name evidence="15" type="primary">cls</name>
    <name evidence="15" type="ORF">CXP39_00495</name>
</gene>
<dbReference type="EMBL" id="CP025257">
    <property type="protein sequence ID" value="AUF83289.1"/>
    <property type="molecule type" value="Genomic_DNA"/>
</dbReference>
<reference evidence="15 16" key="1">
    <citation type="submission" date="2017-12" db="EMBL/GenBank/DDBJ databases">
        <title>Mesoplasma syrphidae YJS, Complete Genome.</title>
        <authorList>
            <person name="Knight T.F."/>
            <person name="Citino T."/>
            <person name="Rubinstein R."/>
            <person name="Neuschaefer Z."/>
        </authorList>
    </citation>
    <scope>NUCLEOTIDE SEQUENCE [LARGE SCALE GENOMIC DNA]</scope>
    <source>
        <strain evidence="15 16">YJS</strain>
    </source>
</reference>
<dbReference type="GO" id="GO:0008808">
    <property type="term" value="F:cardiolipin synthase activity"/>
    <property type="evidence" value="ECO:0007669"/>
    <property type="project" value="UniProtKB-UniRule"/>
</dbReference>
<dbReference type="GO" id="GO:0005886">
    <property type="term" value="C:plasma membrane"/>
    <property type="evidence" value="ECO:0007669"/>
    <property type="project" value="UniProtKB-SubCell"/>
</dbReference>
<evidence type="ECO:0000256" key="8">
    <source>
        <dbReference type="ARBA" id="ARBA00023098"/>
    </source>
</evidence>
<dbReference type="PANTHER" id="PTHR21248:SF22">
    <property type="entry name" value="PHOSPHOLIPASE D"/>
    <property type="match status" value="1"/>
</dbReference>
<evidence type="ECO:0000313" key="16">
    <source>
        <dbReference type="Proteomes" id="UP000233419"/>
    </source>
</evidence>
<proteinExistence type="predicted"/>
<evidence type="ECO:0000256" key="6">
    <source>
        <dbReference type="ARBA" id="ARBA00022737"/>
    </source>
</evidence>
<evidence type="ECO:0000313" key="15">
    <source>
        <dbReference type="EMBL" id="AUF83289.1"/>
    </source>
</evidence>
<dbReference type="RefSeq" id="WP_027048394.1">
    <property type="nucleotide sequence ID" value="NZ_CP025257.1"/>
</dbReference>
<dbReference type="Pfam" id="PF13396">
    <property type="entry name" value="PLDc_N"/>
    <property type="match status" value="1"/>
</dbReference>
<dbReference type="CDD" id="cd09112">
    <property type="entry name" value="PLDc_CLS_2"/>
    <property type="match status" value="1"/>
</dbReference>
<evidence type="ECO:0000256" key="9">
    <source>
        <dbReference type="ARBA" id="ARBA00023136"/>
    </source>
</evidence>
<keyword evidence="10" id="KW-0594">Phospholipid biosynthesis</keyword>
<keyword evidence="5 13" id="KW-0812">Transmembrane</keyword>
<comment type="subcellular location">
    <subcellularLocation>
        <location evidence="1">Cell membrane</location>
        <topology evidence="1">Multi-pass membrane protein</topology>
    </subcellularLocation>
</comment>
<dbReference type="PROSITE" id="PS50035">
    <property type="entry name" value="PLD"/>
    <property type="match status" value="2"/>
</dbReference>
<protein>
    <recommendedName>
        <fullName evidence="12">Cardiolipin synthase</fullName>
        <ecNumber evidence="12">2.7.8.-</ecNumber>
    </recommendedName>
</protein>
<dbReference type="SMART" id="SM00155">
    <property type="entry name" value="PLDc"/>
    <property type="match status" value="2"/>
</dbReference>
<feature type="transmembrane region" description="Helical" evidence="13">
    <location>
        <begin position="34"/>
        <end position="53"/>
    </location>
</feature>
<evidence type="ECO:0000256" key="5">
    <source>
        <dbReference type="ARBA" id="ARBA00022692"/>
    </source>
</evidence>
<keyword evidence="16" id="KW-1185">Reference proteome</keyword>
<dbReference type="Proteomes" id="UP000233419">
    <property type="component" value="Chromosome"/>
</dbReference>
<keyword evidence="8" id="KW-0443">Lipid metabolism</keyword>
<keyword evidence="3" id="KW-0444">Lipid biosynthesis</keyword>
<feature type="domain" description="PLD phosphodiesterase" evidence="14">
    <location>
        <begin position="426"/>
        <end position="453"/>
    </location>
</feature>
<dbReference type="OrthoDB" id="9762009at2"/>
<evidence type="ECO:0000256" key="2">
    <source>
        <dbReference type="ARBA" id="ARBA00022475"/>
    </source>
</evidence>
<keyword evidence="11" id="KW-1208">Phospholipid metabolism</keyword>
<evidence type="ECO:0000256" key="3">
    <source>
        <dbReference type="ARBA" id="ARBA00022516"/>
    </source>
</evidence>
<dbReference type="PANTHER" id="PTHR21248">
    <property type="entry name" value="CARDIOLIPIN SYNTHASE"/>
    <property type="match status" value="1"/>
</dbReference>
<keyword evidence="4" id="KW-0808">Transferase</keyword>
<feature type="domain" description="PLD phosphodiesterase" evidence="14">
    <location>
        <begin position="244"/>
        <end position="271"/>
    </location>
</feature>
<dbReference type="AlphaFoldDB" id="A0A2K9C1D4"/>
<name>A0A2K9C1D4_9MOLU</name>
<keyword evidence="7 13" id="KW-1133">Transmembrane helix</keyword>
<dbReference type="InterPro" id="IPR027379">
    <property type="entry name" value="CLS_N"/>
</dbReference>
<evidence type="ECO:0000256" key="4">
    <source>
        <dbReference type="ARBA" id="ARBA00022679"/>
    </source>
</evidence>
<feature type="transmembrane region" description="Helical" evidence="13">
    <location>
        <begin position="65"/>
        <end position="83"/>
    </location>
</feature>
<keyword evidence="6" id="KW-0677">Repeat</keyword>
<evidence type="ECO:0000256" key="11">
    <source>
        <dbReference type="ARBA" id="ARBA00023264"/>
    </source>
</evidence>
<organism evidence="15 16">
    <name type="scientific">Mesoplasma syrphidae</name>
    <dbReference type="NCBI Taxonomy" id="225999"/>
    <lineage>
        <taxon>Bacteria</taxon>
        <taxon>Bacillati</taxon>
        <taxon>Mycoplasmatota</taxon>
        <taxon>Mollicutes</taxon>
        <taxon>Entomoplasmatales</taxon>
        <taxon>Entomoplasmataceae</taxon>
        <taxon>Mesoplasma</taxon>
    </lineage>
</organism>
<dbReference type="EC" id="2.7.8.-" evidence="12"/>
<evidence type="ECO:0000256" key="1">
    <source>
        <dbReference type="ARBA" id="ARBA00004651"/>
    </source>
</evidence>
<dbReference type="KEGG" id="msyr:CXP39_00495"/>
<dbReference type="SUPFAM" id="SSF56024">
    <property type="entry name" value="Phospholipase D/nuclease"/>
    <property type="match status" value="2"/>
</dbReference>
<dbReference type="NCBIfam" id="TIGR04265">
    <property type="entry name" value="bac_cardiolipin"/>
    <property type="match status" value="1"/>
</dbReference>
<feature type="transmembrane region" description="Helical" evidence="13">
    <location>
        <begin position="7"/>
        <end position="28"/>
    </location>
</feature>
<evidence type="ECO:0000256" key="10">
    <source>
        <dbReference type="ARBA" id="ARBA00023209"/>
    </source>
</evidence>
<dbReference type="InterPro" id="IPR022924">
    <property type="entry name" value="Cardiolipin_synthase"/>
</dbReference>
<dbReference type="GO" id="GO:0032049">
    <property type="term" value="P:cardiolipin biosynthetic process"/>
    <property type="evidence" value="ECO:0007669"/>
    <property type="project" value="UniProtKB-UniRule"/>
</dbReference>
<keyword evidence="2" id="KW-1003">Cell membrane</keyword>
<evidence type="ECO:0000256" key="7">
    <source>
        <dbReference type="ARBA" id="ARBA00022989"/>
    </source>
</evidence>
<dbReference type="InterPro" id="IPR001736">
    <property type="entry name" value="PLipase_D/transphosphatidylase"/>
</dbReference>
<evidence type="ECO:0000256" key="13">
    <source>
        <dbReference type="SAM" id="Phobius"/>
    </source>
</evidence>
<accession>A0A2K9C1D4</accession>